<dbReference type="PIRSF" id="PIRSF003078">
    <property type="entry name" value="GidB"/>
    <property type="match status" value="1"/>
</dbReference>
<dbReference type="Proteomes" id="UP000074119">
    <property type="component" value="Chromosome"/>
</dbReference>
<dbReference type="EMBL" id="CP014544">
    <property type="protein sequence ID" value="AMO70203.1"/>
    <property type="molecule type" value="Genomic_DNA"/>
</dbReference>
<sequence>MDVLEKTLAAGIDTLGLAVTDTQQALLLRYVALLHKWNKAYNLTAIRDPEQMVIRHILDSLSIAPYMAATHCLDVGTGAGLPGIPLAILFPDKLFSLLDSNGKKTRFLIEAQMQLKLTNISVHTERVEQFKSDRLFDGIVSRAFASLKDMVTGCEALLSPTGKLYAMKGIFPEAELSQLPKHFIVEHSHTLSVPSVEEARHLLLIARH</sequence>
<dbReference type="KEGG" id="zal:AZF00_18670"/>
<evidence type="ECO:0000256" key="6">
    <source>
        <dbReference type="HAMAP-Rule" id="MF_00074"/>
    </source>
</evidence>
<dbReference type="RefSeq" id="WP_062384768.1">
    <property type="nucleotide sequence ID" value="NZ_CP014544.1"/>
</dbReference>
<dbReference type="GO" id="GO:0070043">
    <property type="term" value="F:rRNA (guanine-N7-)-methyltransferase activity"/>
    <property type="evidence" value="ECO:0007669"/>
    <property type="project" value="UniProtKB-UniRule"/>
</dbReference>
<dbReference type="CDD" id="cd02440">
    <property type="entry name" value="AdoMet_MTases"/>
    <property type="match status" value="1"/>
</dbReference>
<evidence type="ECO:0000256" key="2">
    <source>
        <dbReference type="ARBA" id="ARBA00022552"/>
    </source>
</evidence>
<dbReference type="AlphaFoldDB" id="A0A127MAC6"/>
<dbReference type="InterPro" id="IPR003682">
    <property type="entry name" value="rRNA_ssu_MeTfrase_G"/>
</dbReference>
<proteinExistence type="inferred from homology"/>
<feature type="binding site" evidence="6">
    <location>
        <position position="142"/>
    </location>
    <ligand>
        <name>S-adenosyl-L-methionine</name>
        <dbReference type="ChEBI" id="CHEBI:59789"/>
    </ligand>
</feature>
<dbReference type="NCBIfam" id="TIGR00138">
    <property type="entry name" value="rsmG_gidB"/>
    <property type="match status" value="1"/>
</dbReference>
<dbReference type="Pfam" id="PF02527">
    <property type="entry name" value="GidB"/>
    <property type="match status" value="1"/>
</dbReference>
<keyword evidence="3 6" id="KW-0489">Methyltransferase</keyword>
<comment type="similarity">
    <text evidence="6">Belongs to the methyltransferase superfamily. RNA methyltransferase RsmG family.</text>
</comment>
<evidence type="ECO:0000313" key="7">
    <source>
        <dbReference type="EMBL" id="AMO70203.1"/>
    </source>
</evidence>
<dbReference type="STRING" id="1470434.AZF00_18670"/>
<feature type="binding site" evidence="6">
    <location>
        <position position="81"/>
    </location>
    <ligand>
        <name>S-adenosyl-L-methionine</name>
        <dbReference type="ChEBI" id="CHEBI:59789"/>
    </ligand>
</feature>
<dbReference type="SUPFAM" id="SSF53335">
    <property type="entry name" value="S-adenosyl-L-methionine-dependent methyltransferases"/>
    <property type="match status" value="1"/>
</dbReference>
<reference evidence="7 8" key="1">
    <citation type="submission" date="2015-12" db="EMBL/GenBank/DDBJ databases">
        <authorList>
            <person name="Shamseldin A."/>
            <person name="Moawad H."/>
            <person name="Abd El-Rahim W.M."/>
            <person name="Sadowsky M.J."/>
        </authorList>
    </citation>
    <scope>NUCLEOTIDE SEQUENCE [LARGE SCALE GENOMIC DNA]</scope>
    <source>
        <strain evidence="7 8">SM2</strain>
    </source>
</reference>
<dbReference type="Gene3D" id="3.40.50.150">
    <property type="entry name" value="Vaccinia Virus protein VP39"/>
    <property type="match status" value="1"/>
</dbReference>
<feature type="binding site" evidence="6">
    <location>
        <position position="76"/>
    </location>
    <ligand>
        <name>S-adenosyl-L-methionine</name>
        <dbReference type="ChEBI" id="CHEBI:59789"/>
    </ligand>
</feature>
<comment type="catalytic activity">
    <reaction evidence="6">
        <text>guanosine(527) in 16S rRNA + S-adenosyl-L-methionine = N(7)-methylguanosine(527) in 16S rRNA + S-adenosyl-L-homocysteine</text>
        <dbReference type="Rhea" id="RHEA:42732"/>
        <dbReference type="Rhea" id="RHEA-COMP:10209"/>
        <dbReference type="Rhea" id="RHEA-COMP:10210"/>
        <dbReference type="ChEBI" id="CHEBI:57856"/>
        <dbReference type="ChEBI" id="CHEBI:59789"/>
        <dbReference type="ChEBI" id="CHEBI:74269"/>
        <dbReference type="ChEBI" id="CHEBI:74480"/>
        <dbReference type="EC" id="2.1.1.170"/>
    </reaction>
</comment>
<organism evidence="7 8">
    <name type="scientific">Zhongshania aliphaticivorans</name>
    <dbReference type="NCBI Taxonomy" id="1470434"/>
    <lineage>
        <taxon>Bacteria</taxon>
        <taxon>Pseudomonadati</taxon>
        <taxon>Pseudomonadota</taxon>
        <taxon>Gammaproteobacteria</taxon>
        <taxon>Cellvibrionales</taxon>
        <taxon>Spongiibacteraceae</taxon>
        <taxon>Zhongshania</taxon>
    </lineage>
</organism>
<accession>A0A127MAC6</accession>
<evidence type="ECO:0000256" key="3">
    <source>
        <dbReference type="ARBA" id="ARBA00022603"/>
    </source>
</evidence>
<dbReference type="PANTHER" id="PTHR31760">
    <property type="entry name" value="S-ADENOSYL-L-METHIONINE-DEPENDENT METHYLTRANSFERASES SUPERFAMILY PROTEIN"/>
    <property type="match status" value="1"/>
</dbReference>
<evidence type="ECO:0000256" key="5">
    <source>
        <dbReference type="ARBA" id="ARBA00022691"/>
    </source>
</evidence>
<comment type="subcellular location">
    <subcellularLocation>
        <location evidence="6">Cytoplasm</location>
    </subcellularLocation>
</comment>
<gene>
    <name evidence="6" type="primary">rsmG</name>
    <name evidence="7" type="ORF">AZF00_18670</name>
</gene>
<protein>
    <recommendedName>
        <fullName evidence="6">Ribosomal RNA small subunit methyltransferase G</fullName>
        <ecNumber evidence="6">2.1.1.170</ecNumber>
    </recommendedName>
    <alternativeName>
        <fullName evidence="6">16S rRNA 7-methylguanosine methyltransferase</fullName>
        <shortName evidence="6">16S rRNA m7G methyltransferase</shortName>
    </alternativeName>
</protein>
<keyword evidence="1 6" id="KW-0963">Cytoplasm</keyword>
<dbReference type="PANTHER" id="PTHR31760:SF0">
    <property type="entry name" value="S-ADENOSYL-L-METHIONINE-DEPENDENT METHYLTRANSFERASES SUPERFAMILY PROTEIN"/>
    <property type="match status" value="1"/>
</dbReference>
<keyword evidence="2 6" id="KW-0698">rRNA processing</keyword>
<dbReference type="HAMAP" id="MF_00074">
    <property type="entry name" value="16SrRNA_methyltr_G"/>
    <property type="match status" value="1"/>
</dbReference>
<evidence type="ECO:0000313" key="8">
    <source>
        <dbReference type="Proteomes" id="UP000074119"/>
    </source>
</evidence>
<dbReference type="GO" id="GO:0005829">
    <property type="term" value="C:cytosol"/>
    <property type="evidence" value="ECO:0007669"/>
    <property type="project" value="TreeGrafter"/>
</dbReference>
<dbReference type="EC" id="2.1.1.170" evidence="6"/>
<keyword evidence="5 6" id="KW-0949">S-adenosyl-L-methionine</keyword>
<feature type="binding site" evidence="6">
    <location>
        <begin position="127"/>
        <end position="128"/>
    </location>
    <ligand>
        <name>S-adenosyl-L-methionine</name>
        <dbReference type="ChEBI" id="CHEBI:59789"/>
    </ligand>
</feature>
<comment type="function">
    <text evidence="6">Specifically methylates the N7 position of guanine in position 527 of 16S rRNA.</text>
</comment>
<comment type="caution">
    <text evidence="6">Lacks conserved residue(s) required for the propagation of feature annotation.</text>
</comment>
<name>A0A127MAC6_9GAMM</name>
<evidence type="ECO:0000256" key="4">
    <source>
        <dbReference type="ARBA" id="ARBA00022679"/>
    </source>
</evidence>
<keyword evidence="4 6" id="KW-0808">Transferase</keyword>
<dbReference type="InterPro" id="IPR029063">
    <property type="entry name" value="SAM-dependent_MTases_sf"/>
</dbReference>
<evidence type="ECO:0000256" key="1">
    <source>
        <dbReference type="ARBA" id="ARBA00022490"/>
    </source>
</evidence>